<organism evidence="1 2">
    <name type="scientific">Candidatus Spechtbacteria bacterium RIFCSPLOWO2_01_FULL_46_10</name>
    <dbReference type="NCBI Taxonomy" id="1802163"/>
    <lineage>
        <taxon>Bacteria</taxon>
        <taxon>Candidatus Spechtiibacteriota</taxon>
    </lineage>
</organism>
<evidence type="ECO:0000313" key="2">
    <source>
        <dbReference type="Proteomes" id="UP000179153"/>
    </source>
</evidence>
<proteinExistence type="predicted"/>
<comment type="caution">
    <text evidence="1">The sequence shown here is derived from an EMBL/GenBank/DDBJ whole genome shotgun (WGS) entry which is preliminary data.</text>
</comment>
<evidence type="ECO:0000313" key="1">
    <source>
        <dbReference type="EMBL" id="OGZ61405.1"/>
    </source>
</evidence>
<name>A0A1G2HG02_9BACT</name>
<sequence>MFWTRILLSFDITAVISNDKRIVFSPKTRNLTQAGLRVFSVASILTPALNKGLRLAKGGQNARSDVSA</sequence>
<gene>
    <name evidence="1" type="ORF">A2932_00545</name>
</gene>
<protein>
    <submittedName>
        <fullName evidence="1">Uncharacterized protein</fullName>
    </submittedName>
</protein>
<dbReference type="EMBL" id="MHOI01000017">
    <property type="protein sequence ID" value="OGZ61405.1"/>
    <property type="molecule type" value="Genomic_DNA"/>
</dbReference>
<dbReference type="Proteomes" id="UP000179153">
    <property type="component" value="Unassembled WGS sequence"/>
</dbReference>
<dbReference type="AlphaFoldDB" id="A0A1G2HG02"/>
<reference evidence="1 2" key="1">
    <citation type="journal article" date="2016" name="Nat. Commun.">
        <title>Thousands of microbial genomes shed light on interconnected biogeochemical processes in an aquifer system.</title>
        <authorList>
            <person name="Anantharaman K."/>
            <person name="Brown C.T."/>
            <person name="Hug L.A."/>
            <person name="Sharon I."/>
            <person name="Castelle C.J."/>
            <person name="Probst A.J."/>
            <person name="Thomas B.C."/>
            <person name="Singh A."/>
            <person name="Wilkins M.J."/>
            <person name="Karaoz U."/>
            <person name="Brodie E.L."/>
            <person name="Williams K.H."/>
            <person name="Hubbard S.S."/>
            <person name="Banfield J.F."/>
        </authorList>
    </citation>
    <scope>NUCLEOTIDE SEQUENCE [LARGE SCALE GENOMIC DNA]</scope>
</reference>
<accession>A0A1G2HG02</accession>
<dbReference type="STRING" id="1802163.A2932_00545"/>